<comment type="caution">
    <text evidence="1">The sequence shown here is derived from an EMBL/GenBank/DDBJ whole genome shotgun (WGS) entry which is preliminary data.</text>
</comment>
<evidence type="ECO:0008006" key="3">
    <source>
        <dbReference type="Google" id="ProtNLM"/>
    </source>
</evidence>
<reference evidence="1" key="1">
    <citation type="submission" date="2022-01" db="EMBL/GenBank/DDBJ databases">
        <authorList>
            <person name="Jo J.-H."/>
            <person name="Im W.-T."/>
        </authorList>
    </citation>
    <scope>NUCLEOTIDE SEQUENCE</scope>
    <source>
        <strain evidence="1">NA20</strain>
    </source>
</reference>
<dbReference type="RefSeq" id="WP_237875263.1">
    <property type="nucleotide sequence ID" value="NZ_JAKLTR010000015.1"/>
</dbReference>
<organism evidence="1 2">
    <name type="scientific">Terrimonas ginsenosidimutans</name>
    <dbReference type="NCBI Taxonomy" id="2908004"/>
    <lineage>
        <taxon>Bacteria</taxon>
        <taxon>Pseudomonadati</taxon>
        <taxon>Bacteroidota</taxon>
        <taxon>Chitinophagia</taxon>
        <taxon>Chitinophagales</taxon>
        <taxon>Chitinophagaceae</taxon>
        <taxon>Terrimonas</taxon>
    </lineage>
</organism>
<accession>A0ABS9KWN2</accession>
<name>A0ABS9KWN2_9BACT</name>
<protein>
    <recommendedName>
        <fullName evidence="3">YceI family protein</fullName>
    </recommendedName>
</protein>
<dbReference type="Proteomes" id="UP001165367">
    <property type="component" value="Unassembled WGS sequence"/>
</dbReference>
<proteinExistence type="predicted"/>
<evidence type="ECO:0000313" key="2">
    <source>
        <dbReference type="Proteomes" id="UP001165367"/>
    </source>
</evidence>
<evidence type="ECO:0000313" key="1">
    <source>
        <dbReference type="EMBL" id="MCG2616726.1"/>
    </source>
</evidence>
<dbReference type="PROSITE" id="PS51257">
    <property type="entry name" value="PROKAR_LIPOPROTEIN"/>
    <property type="match status" value="1"/>
</dbReference>
<gene>
    <name evidence="1" type="ORF">LZZ85_20675</name>
</gene>
<keyword evidence="2" id="KW-1185">Reference proteome</keyword>
<dbReference type="EMBL" id="JAKLTR010000015">
    <property type="protein sequence ID" value="MCG2616726.1"/>
    <property type="molecule type" value="Genomic_DNA"/>
</dbReference>
<sequence length="199" mass="21993">MVSRIITAALLTATLVSCKTDKEEIIIPPATLEMTRTITLPFQNNLRKTASYSQTSGLVSYATLENDLLSLSFVAEPAADRSMADGITFQLHTKHLASPVKTYSFSDPANKIEHARYTFSDHQQATRIRIIDTKMGSSFTGRLTITAYDPANHLISGYYSIEIPDLIYDPSNLQAGVPGDPKDQSYLQLTGSFENVRIK</sequence>